<dbReference type="InterPro" id="IPR056146">
    <property type="entry name" value="DUF7729"/>
</dbReference>
<dbReference type="Proteomes" id="UP000045706">
    <property type="component" value="Unassembled WGS sequence"/>
</dbReference>
<evidence type="ECO:0000313" key="8">
    <source>
        <dbReference type="Proteomes" id="UP000045706"/>
    </source>
</evidence>
<keyword evidence="2" id="KW-0732">Signal</keyword>
<dbReference type="EMBL" id="JAEMWZ010000029">
    <property type="protein sequence ID" value="KAG7141578.1"/>
    <property type="molecule type" value="Genomic_DNA"/>
</dbReference>
<accession>A0A0G4LH03</accession>
<organism evidence="5 7">
    <name type="scientific">Verticillium longisporum</name>
    <name type="common">Verticillium dahliae var. longisporum</name>
    <dbReference type="NCBI Taxonomy" id="100787"/>
    <lineage>
        <taxon>Eukaryota</taxon>
        <taxon>Fungi</taxon>
        <taxon>Dikarya</taxon>
        <taxon>Ascomycota</taxon>
        <taxon>Pezizomycotina</taxon>
        <taxon>Sordariomycetes</taxon>
        <taxon>Hypocreomycetidae</taxon>
        <taxon>Glomerellales</taxon>
        <taxon>Plectosphaerellaceae</taxon>
        <taxon>Verticillium</taxon>
    </lineage>
</organism>
<feature type="region of interest" description="Disordered" evidence="1">
    <location>
        <begin position="45"/>
        <end position="86"/>
    </location>
</feature>
<sequence>MFSSTPTSSASRSPPASSMSWASRFLLVTLCLASSALGAAVPSEDTLPALTPGQQGVGAPYRSAMASGDADLRKRQEDEDESTTTIIRRATPTTITASEMTTAASTARLSITPPSSSTEVPAALPSPFDSSMASTFTNTDNAACPTFINALLSNSDFKKCYPISMLLLSSNGFFEASKSLVNIVRVLDAGCDVDFDFCKTYLGSVAEQLVKDENCGPDYNKGHAVVRDTYVGLTTYETVYKATCLQSKDDAMYCYATATTFSDASNIYPYHLPFNLTFPGSATPECSWCLSETMAIFHSQAADRRKLISLTYQSAARQINTVCGPEFVNETLPEAVTGSSAGIFLPPWAVGVVALSLGLIHNLL</sequence>
<dbReference type="PANTHER" id="PTHR39460">
    <property type="entry name" value="EXPRESSED PROTEIN"/>
    <property type="match status" value="1"/>
</dbReference>
<evidence type="ECO:0000313" key="7">
    <source>
        <dbReference type="Proteomes" id="UP000044602"/>
    </source>
</evidence>
<feature type="chain" id="PRO_5010419942" description="DUF7729 domain-containing protein" evidence="2">
    <location>
        <begin position="39"/>
        <end position="364"/>
    </location>
</feature>
<reference evidence="6" key="2">
    <citation type="journal article" date="2021" name="Mol. Plant Pathol.">
        <title>A 20-kb lineage-specific genomic region tames virulence in pathogenic amphidiploid Verticillium longisporum.</title>
        <authorList>
            <person name="Harting R."/>
            <person name="Starke J."/>
            <person name="Kusch H."/>
            <person name="Poggeler S."/>
            <person name="Maurus I."/>
            <person name="Schluter R."/>
            <person name="Landesfeind M."/>
            <person name="Bulla I."/>
            <person name="Nowrousian M."/>
            <person name="de Jonge R."/>
            <person name="Stahlhut G."/>
            <person name="Hoff K.J."/>
            <person name="Asshauer K.P."/>
            <person name="Thurmer A."/>
            <person name="Stanke M."/>
            <person name="Daniel R."/>
            <person name="Morgenstern B."/>
            <person name="Thomma B.P.H.J."/>
            <person name="Kronstad J.W."/>
            <person name="Braus-Stromeyer S.A."/>
            <person name="Braus G.H."/>
        </authorList>
    </citation>
    <scope>NUCLEOTIDE SEQUENCE</scope>
    <source>
        <strain evidence="6">Vl32</strain>
    </source>
</reference>
<evidence type="ECO:0000313" key="6">
    <source>
        <dbReference type="EMBL" id="KAG7141578.1"/>
    </source>
</evidence>
<keyword evidence="7" id="KW-1185">Reference proteome</keyword>
<dbReference type="PANTHER" id="PTHR39460:SF1">
    <property type="entry name" value="C6 TRANSCRIPTION FACTOR"/>
    <property type="match status" value="1"/>
</dbReference>
<dbReference type="OrthoDB" id="2564812at2759"/>
<protein>
    <recommendedName>
        <fullName evidence="3">DUF7729 domain-containing protein</fullName>
    </recommendedName>
</protein>
<evidence type="ECO:0000313" key="4">
    <source>
        <dbReference type="EMBL" id="CRK07810.1"/>
    </source>
</evidence>
<proteinExistence type="predicted"/>
<feature type="domain" description="DUF7729" evidence="3">
    <location>
        <begin position="124"/>
        <end position="331"/>
    </location>
</feature>
<gene>
    <name evidence="5" type="ORF">BN1708_013066</name>
    <name evidence="4" type="ORF">BN1723_008947</name>
    <name evidence="6" type="ORF">HYQ45_001848</name>
</gene>
<evidence type="ECO:0000256" key="2">
    <source>
        <dbReference type="SAM" id="SignalP"/>
    </source>
</evidence>
<dbReference type="Proteomes" id="UP000044602">
    <property type="component" value="Unassembled WGS sequence"/>
</dbReference>
<dbReference type="Pfam" id="PF24855">
    <property type="entry name" value="DUF7729"/>
    <property type="match status" value="1"/>
</dbReference>
<evidence type="ECO:0000256" key="1">
    <source>
        <dbReference type="SAM" id="MobiDB-lite"/>
    </source>
</evidence>
<feature type="signal peptide" evidence="2">
    <location>
        <begin position="1"/>
        <end position="38"/>
    </location>
</feature>
<dbReference type="EMBL" id="CVQH01012447">
    <property type="protein sequence ID" value="CRK21278.1"/>
    <property type="molecule type" value="Genomic_DNA"/>
</dbReference>
<dbReference type="EMBL" id="CVQI01001225">
    <property type="protein sequence ID" value="CRK07810.1"/>
    <property type="molecule type" value="Genomic_DNA"/>
</dbReference>
<reference evidence="7 8" key="1">
    <citation type="submission" date="2015-05" db="EMBL/GenBank/DDBJ databases">
        <authorList>
            <person name="Fogelqvist Johan"/>
        </authorList>
    </citation>
    <scope>NUCLEOTIDE SEQUENCE [LARGE SCALE GENOMIC DNA]</scope>
    <source>
        <strain evidence="5">VL1</strain>
        <strain evidence="4">VL2</strain>
    </source>
</reference>
<evidence type="ECO:0000313" key="5">
    <source>
        <dbReference type="EMBL" id="CRK21278.1"/>
    </source>
</evidence>
<evidence type="ECO:0000259" key="3">
    <source>
        <dbReference type="Pfam" id="PF24855"/>
    </source>
</evidence>
<name>A0A0G4LH03_VERLO</name>
<dbReference type="Proteomes" id="UP000689129">
    <property type="component" value="Unassembled WGS sequence"/>
</dbReference>
<dbReference type="AlphaFoldDB" id="A0A0G4LH03"/>